<evidence type="ECO:0000256" key="1">
    <source>
        <dbReference type="ARBA" id="ARBA00022723"/>
    </source>
</evidence>
<reference evidence="8 9" key="1">
    <citation type="submission" date="2024-07" db="EMBL/GenBank/DDBJ databases">
        <title>Section-level genome sequencing and comparative genomics of Aspergillus sections Usti and Cavernicolus.</title>
        <authorList>
            <consortium name="Lawrence Berkeley National Laboratory"/>
            <person name="Nybo J.L."/>
            <person name="Vesth T.C."/>
            <person name="Theobald S."/>
            <person name="Frisvad J.C."/>
            <person name="Larsen T.O."/>
            <person name="Kjaerboelling I."/>
            <person name="Rothschild-Mancinelli K."/>
            <person name="Lyhne E.K."/>
            <person name="Kogle M.E."/>
            <person name="Barry K."/>
            <person name="Clum A."/>
            <person name="Na H."/>
            <person name="Ledsgaard L."/>
            <person name="Lin J."/>
            <person name="Lipzen A."/>
            <person name="Kuo A."/>
            <person name="Riley R."/>
            <person name="Mondo S."/>
            <person name="Labutti K."/>
            <person name="Haridas S."/>
            <person name="Pangalinan J."/>
            <person name="Salamov A.A."/>
            <person name="Simmons B.A."/>
            <person name="Magnuson J.K."/>
            <person name="Chen J."/>
            <person name="Drula E."/>
            <person name="Henrissat B."/>
            <person name="Wiebenga A."/>
            <person name="Lubbers R.J."/>
            <person name="Gomes A.C."/>
            <person name="Makela M.R."/>
            <person name="Stajich J."/>
            <person name="Grigoriev I.V."/>
            <person name="Mortensen U.H."/>
            <person name="De Vries R.P."/>
            <person name="Baker S.E."/>
            <person name="Andersen M.R."/>
        </authorList>
    </citation>
    <scope>NUCLEOTIDE SEQUENCE [LARGE SCALE GENOMIC DNA]</scope>
    <source>
        <strain evidence="8 9">CBS 209.92</strain>
    </source>
</reference>
<feature type="region of interest" description="Disordered" evidence="6">
    <location>
        <begin position="587"/>
        <end position="606"/>
    </location>
</feature>
<feature type="region of interest" description="Disordered" evidence="6">
    <location>
        <begin position="55"/>
        <end position="107"/>
    </location>
</feature>
<gene>
    <name evidence="8" type="ORF">BJX66DRAFT_312318</name>
</gene>
<evidence type="ECO:0000313" key="8">
    <source>
        <dbReference type="EMBL" id="KAL2786672.1"/>
    </source>
</evidence>
<dbReference type="InterPro" id="IPR007219">
    <property type="entry name" value="XnlR_reg_dom"/>
</dbReference>
<protein>
    <recommendedName>
        <fullName evidence="7">Xylanolytic transcriptional activator regulatory domain-containing protein</fullName>
    </recommendedName>
</protein>
<dbReference type="PANTHER" id="PTHR47424:SF3">
    <property type="entry name" value="REGULATORY PROTEIN GAL4"/>
    <property type="match status" value="1"/>
</dbReference>
<keyword evidence="9" id="KW-1185">Reference proteome</keyword>
<keyword evidence="4" id="KW-0804">Transcription</keyword>
<proteinExistence type="predicted"/>
<evidence type="ECO:0000256" key="3">
    <source>
        <dbReference type="ARBA" id="ARBA00023125"/>
    </source>
</evidence>
<keyword evidence="1" id="KW-0479">Metal-binding</keyword>
<keyword evidence="3" id="KW-0238">DNA-binding</keyword>
<evidence type="ECO:0000256" key="5">
    <source>
        <dbReference type="ARBA" id="ARBA00023242"/>
    </source>
</evidence>
<dbReference type="PANTHER" id="PTHR47424">
    <property type="entry name" value="REGULATORY PROTEIN GAL4"/>
    <property type="match status" value="1"/>
</dbReference>
<dbReference type="EMBL" id="JBFTWV010000112">
    <property type="protein sequence ID" value="KAL2786672.1"/>
    <property type="molecule type" value="Genomic_DNA"/>
</dbReference>
<feature type="domain" description="Xylanolytic transcriptional activator regulatory" evidence="7">
    <location>
        <begin position="281"/>
        <end position="344"/>
    </location>
</feature>
<evidence type="ECO:0000259" key="7">
    <source>
        <dbReference type="SMART" id="SM00906"/>
    </source>
</evidence>
<dbReference type="CDD" id="cd12148">
    <property type="entry name" value="fungal_TF_MHR"/>
    <property type="match status" value="1"/>
</dbReference>
<sequence length="644" mass="71749">MDRNSQSRPRRPRLKVRSACVTCRSRKAKCDGTRPGCTRPHSQRKHVIQAPTLHAGLGSHGRDVAPSARYCRPTPPTSIGTPSNNGDSLAEPGYTEQDPEGPDWSRTYYGAHGRFAGQVVAAIDPAAKPHRVPFVDAPLFENLTLDTQPRSHFVTELPPRAYADQLVDIYWRHVEPVEPVLDYERFRENYEKIYSTADGPPCKRPDSNSWLCILNAAFALAIQRQEHIPAPQRNEQANRFFLRAWALLPADLLWMPVSLELLQSLILVNRYLHCTDNQHKTWMTAGIAIRMAQTMCGPCGGSKDEALKRKLWATCVALDRCTSWSLGKASALVPISLPPNTSRRRGANSAKQVSWGMRLYEIGNQIQFAQLRARTTPVSGLQSEQDAYCNAALHLDASLQQWEDGLPPEWQARNLSMVGDRSSRAEGYLLQLRYLHHRIYLYRPMLARIYSMTSNSNIYPSSSFSSTPRPTTAVTTGTLSNRLLQNAATMCLESAQQIATLVVETLESDQVEPIGLLPWWYRIYFLHIAGSNFLAAMINRELFTESVARSWECVLTALRAHEPLCGYAAQCGRIFEALAVRIRRAGGASPWKGSGSASADGITGASELHESPPGLSFDELFQDIDFDMANGFLFGDGDFTTSIV</sequence>
<organism evidence="8 9">
    <name type="scientific">Aspergillus keveii</name>
    <dbReference type="NCBI Taxonomy" id="714993"/>
    <lineage>
        <taxon>Eukaryota</taxon>
        <taxon>Fungi</taxon>
        <taxon>Dikarya</taxon>
        <taxon>Ascomycota</taxon>
        <taxon>Pezizomycotina</taxon>
        <taxon>Eurotiomycetes</taxon>
        <taxon>Eurotiomycetidae</taxon>
        <taxon>Eurotiales</taxon>
        <taxon>Aspergillaceae</taxon>
        <taxon>Aspergillus</taxon>
        <taxon>Aspergillus subgen. Nidulantes</taxon>
    </lineage>
</organism>
<evidence type="ECO:0000256" key="6">
    <source>
        <dbReference type="SAM" id="MobiDB-lite"/>
    </source>
</evidence>
<keyword evidence="2" id="KW-0805">Transcription regulation</keyword>
<feature type="compositionally biased region" description="Polar residues" evidence="6">
    <location>
        <begin position="77"/>
        <end position="87"/>
    </location>
</feature>
<dbReference type="Pfam" id="PF04082">
    <property type="entry name" value="Fungal_trans"/>
    <property type="match status" value="1"/>
</dbReference>
<name>A0ABR4FUK4_9EURO</name>
<dbReference type="InterPro" id="IPR036864">
    <property type="entry name" value="Zn2-C6_fun-type_DNA-bd_sf"/>
</dbReference>
<dbReference type="CDD" id="cd00067">
    <property type="entry name" value="GAL4"/>
    <property type="match status" value="1"/>
</dbReference>
<evidence type="ECO:0000313" key="9">
    <source>
        <dbReference type="Proteomes" id="UP001610563"/>
    </source>
</evidence>
<dbReference type="SMART" id="SM00906">
    <property type="entry name" value="Fungal_trans"/>
    <property type="match status" value="1"/>
</dbReference>
<dbReference type="Proteomes" id="UP001610563">
    <property type="component" value="Unassembled WGS sequence"/>
</dbReference>
<dbReference type="InterPro" id="IPR051127">
    <property type="entry name" value="Fungal_SecMet_Regulators"/>
</dbReference>
<comment type="caution">
    <text evidence="8">The sequence shown here is derived from an EMBL/GenBank/DDBJ whole genome shotgun (WGS) entry which is preliminary data.</text>
</comment>
<evidence type="ECO:0000256" key="2">
    <source>
        <dbReference type="ARBA" id="ARBA00023015"/>
    </source>
</evidence>
<dbReference type="Gene3D" id="4.10.240.10">
    <property type="entry name" value="Zn(2)-C6 fungal-type DNA-binding domain"/>
    <property type="match status" value="1"/>
</dbReference>
<keyword evidence="5" id="KW-0539">Nucleus</keyword>
<dbReference type="SUPFAM" id="SSF57701">
    <property type="entry name" value="Zn2/Cys6 DNA-binding domain"/>
    <property type="match status" value="1"/>
</dbReference>
<dbReference type="InterPro" id="IPR001138">
    <property type="entry name" value="Zn2Cys6_DnaBD"/>
</dbReference>
<accession>A0ABR4FUK4</accession>
<evidence type="ECO:0000256" key="4">
    <source>
        <dbReference type="ARBA" id="ARBA00023163"/>
    </source>
</evidence>